<dbReference type="GO" id="GO:0016020">
    <property type="term" value="C:membrane"/>
    <property type="evidence" value="ECO:0007669"/>
    <property type="project" value="UniProtKB-SubCell"/>
</dbReference>
<comment type="subcellular location">
    <subcellularLocation>
        <location evidence="1">Membrane</location>
        <topology evidence="1">Single-pass membrane protein</topology>
    </subcellularLocation>
</comment>
<evidence type="ECO:0000259" key="7">
    <source>
        <dbReference type="Pfam" id="PF25954"/>
    </source>
</evidence>
<dbReference type="Gene3D" id="2.40.30.170">
    <property type="match status" value="1"/>
</dbReference>
<dbReference type="GO" id="GO:0055085">
    <property type="term" value="P:transmembrane transport"/>
    <property type="evidence" value="ECO:0007669"/>
    <property type="project" value="InterPro"/>
</dbReference>
<keyword evidence="9" id="KW-1185">Reference proteome</keyword>
<proteinExistence type="predicted"/>
<evidence type="ECO:0000256" key="2">
    <source>
        <dbReference type="ARBA" id="ARBA00022692"/>
    </source>
</evidence>
<gene>
    <name evidence="8" type="ORF">Q73A0000_16495</name>
</gene>
<sequence length="349" mass="37920">MENNVDPPKKSKKRIGFILIGIIVLVGLFFGIKYLMYVLKHVSTDNAQLQTDVYQLIPQVSGRIKKSYVKDFQDVKKGDTLFIIDTDDYSIRVTSAQASLQNAIANLEVAKRSPSTLRTGLGVPSSNIKAVEAVNIKAQQDLARGKNLVEDDVITRASYDALKASADAAAAQYQAAKVQYNVSQKQIGTADDQIKAAEAVVAMRQADLANAKLLYSYTTIIAPADGQLSETKIQQGQFVQAGQPITTMLGSSVWVIANFKETQLRKIHKDYKAIITVDAYPKKDFKGKVTSLSPATGATFSLLPPDNATGNFVKVVQLVPVKIEFIGSIPSNYNLEAGMSVNVSIATKQ</sequence>
<evidence type="ECO:0000256" key="3">
    <source>
        <dbReference type="ARBA" id="ARBA00022989"/>
    </source>
</evidence>
<keyword evidence="2 5" id="KW-0812">Transmembrane</keyword>
<feature type="domain" description="Multidrug resistance protein MdtA-like barrel-sandwich hybrid" evidence="6">
    <location>
        <begin position="56"/>
        <end position="95"/>
    </location>
</feature>
<evidence type="ECO:0000256" key="4">
    <source>
        <dbReference type="ARBA" id="ARBA00023136"/>
    </source>
</evidence>
<keyword evidence="4 5" id="KW-0472">Membrane</keyword>
<dbReference type="Pfam" id="PF25954">
    <property type="entry name" value="Beta-barrel_RND_2"/>
    <property type="match status" value="1"/>
</dbReference>
<accession>A0A7M2YDW7</accession>
<dbReference type="Pfam" id="PF25917">
    <property type="entry name" value="BSH_RND"/>
    <property type="match status" value="1"/>
</dbReference>
<dbReference type="SUPFAM" id="SSF111369">
    <property type="entry name" value="HlyD-like secretion proteins"/>
    <property type="match status" value="1"/>
</dbReference>
<protein>
    <submittedName>
        <fullName evidence="8">HlyD family secretion protein</fullName>
    </submittedName>
</protein>
<dbReference type="PANTHER" id="PTHR30386">
    <property type="entry name" value="MEMBRANE FUSION SUBUNIT OF EMRAB-TOLC MULTIDRUG EFFLUX PUMP"/>
    <property type="match status" value="1"/>
</dbReference>
<dbReference type="AlphaFoldDB" id="A0A7M2YDW7"/>
<dbReference type="PANTHER" id="PTHR30386:SF26">
    <property type="entry name" value="TRANSPORT PROTEIN COMB"/>
    <property type="match status" value="1"/>
</dbReference>
<evidence type="ECO:0000313" key="9">
    <source>
        <dbReference type="Proteomes" id="UP000594195"/>
    </source>
</evidence>
<reference evidence="8 9" key="1">
    <citation type="submission" date="2019-05" db="EMBL/GenBank/DDBJ databases">
        <title>Chryseobacterium sp. isolated from King George Island, maritime Antarctica.</title>
        <authorList>
            <person name="Peng X."/>
        </authorList>
    </citation>
    <scope>NUCLEOTIDE SEQUENCE [LARGE SCALE GENOMIC DNA]</scope>
    <source>
        <strain evidence="8 9">7-3A</strain>
    </source>
</reference>
<dbReference type="KEGG" id="kfa:Q73A0000_16495"/>
<dbReference type="Proteomes" id="UP000594195">
    <property type="component" value="Chromosome"/>
</dbReference>
<keyword evidence="3 5" id="KW-1133">Transmembrane helix</keyword>
<dbReference type="EMBL" id="CP040442">
    <property type="protein sequence ID" value="QOW11844.1"/>
    <property type="molecule type" value="Genomic_DNA"/>
</dbReference>
<dbReference type="InterPro" id="IPR058625">
    <property type="entry name" value="MdtA-like_BSH"/>
</dbReference>
<feature type="transmembrane region" description="Helical" evidence="5">
    <location>
        <begin position="15"/>
        <end position="36"/>
    </location>
</feature>
<dbReference type="Gene3D" id="1.10.287.470">
    <property type="entry name" value="Helix hairpin bin"/>
    <property type="match status" value="1"/>
</dbReference>
<evidence type="ECO:0000259" key="6">
    <source>
        <dbReference type="Pfam" id="PF25917"/>
    </source>
</evidence>
<dbReference type="RefSeq" id="WP_193812014.1">
    <property type="nucleotide sequence ID" value="NZ_CP040442.1"/>
</dbReference>
<feature type="domain" description="CusB-like beta-barrel" evidence="7">
    <location>
        <begin position="252"/>
        <end position="296"/>
    </location>
</feature>
<evidence type="ECO:0000256" key="1">
    <source>
        <dbReference type="ARBA" id="ARBA00004167"/>
    </source>
</evidence>
<dbReference type="InterPro" id="IPR050739">
    <property type="entry name" value="MFP"/>
</dbReference>
<evidence type="ECO:0000256" key="5">
    <source>
        <dbReference type="SAM" id="Phobius"/>
    </source>
</evidence>
<dbReference type="Gene3D" id="2.40.50.100">
    <property type="match status" value="1"/>
</dbReference>
<name>A0A7M2YDW7_9FLAO</name>
<organism evidence="8 9">
    <name type="scientific">Kaistella flava</name>
    <name type="common">ex Peng et al. 2021</name>
    <dbReference type="NCBI Taxonomy" id="2038776"/>
    <lineage>
        <taxon>Bacteria</taxon>
        <taxon>Pseudomonadati</taxon>
        <taxon>Bacteroidota</taxon>
        <taxon>Flavobacteriia</taxon>
        <taxon>Flavobacteriales</taxon>
        <taxon>Weeksellaceae</taxon>
        <taxon>Chryseobacterium group</taxon>
        <taxon>Kaistella</taxon>
    </lineage>
</organism>
<dbReference type="InterPro" id="IPR058792">
    <property type="entry name" value="Beta-barrel_RND_2"/>
</dbReference>
<evidence type="ECO:0000313" key="8">
    <source>
        <dbReference type="EMBL" id="QOW11844.1"/>
    </source>
</evidence>